<comment type="caution">
    <text evidence="1">The sequence shown here is derived from an EMBL/GenBank/DDBJ whole genome shotgun (WGS) entry which is preliminary data.</text>
</comment>
<evidence type="ECO:0000313" key="1">
    <source>
        <dbReference type="EMBL" id="KAK1868699.1"/>
    </source>
</evidence>
<dbReference type="EMBL" id="CM020620">
    <property type="protein sequence ID" value="KAK1868699.1"/>
    <property type="molecule type" value="Genomic_DNA"/>
</dbReference>
<gene>
    <name evidence="1" type="ORF">I4F81_011183</name>
</gene>
<name>A0ACC3CEJ0_PYRYE</name>
<organism evidence="1 2">
    <name type="scientific">Pyropia yezoensis</name>
    <name type="common">Susabi-nori</name>
    <name type="synonym">Porphyra yezoensis</name>
    <dbReference type="NCBI Taxonomy" id="2788"/>
    <lineage>
        <taxon>Eukaryota</taxon>
        <taxon>Rhodophyta</taxon>
        <taxon>Bangiophyceae</taxon>
        <taxon>Bangiales</taxon>
        <taxon>Bangiaceae</taxon>
        <taxon>Pyropia</taxon>
    </lineage>
</organism>
<protein>
    <submittedName>
        <fullName evidence="1">Uncharacterized protein</fullName>
    </submittedName>
</protein>
<evidence type="ECO:0000313" key="2">
    <source>
        <dbReference type="Proteomes" id="UP000798662"/>
    </source>
</evidence>
<accession>A0ACC3CEJ0</accession>
<dbReference type="Proteomes" id="UP000798662">
    <property type="component" value="Chromosome 3"/>
</dbReference>
<sequence>MSFETGAYQDAVATLNPAGAPHPAPGDPSFAVRVKPVEAVFTLSLSDSCAIPNHLSVQFGGHPLAYGVTSSRWVKNKKRVVSLMPAPGSVTGAVPTPLFIIRTFGAWTRFFRVYNAATNQVVITVRKDDPSSGGKERSIRQNAFGWFGDDTAVAPFFSTDGDAWSTGCRAIGQPHREPLFTLSKRGLNCQYALLVEPHLDSALMIACSIGLLDLYGPASARIF</sequence>
<proteinExistence type="predicted"/>
<reference evidence="1" key="1">
    <citation type="submission" date="2019-11" db="EMBL/GenBank/DDBJ databases">
        <title>Nori genome reveals adaptations in red seaweeds to the harsh intertidal environment.</title>
        <authorList>
            <person name="Wang D."/>
            <person name="Mao Y."/>
        </authorList>
    </citation>
    <scope>NUCLEOTIDE SEQUENCE</scope>
    <source>
        <tissue evidence="1">Gametophyte</tissue>
    </source>
</reference>
<keyword evidence="2" id="KW-1185">Reference proteome</keyword>